<evidence type="ECO:0000313" key="1">
    <source>
        <dbReference type="EMBL" id="OGM21404.1"/>
    </source>
</evidence>
<reference evidence="1 2" key="1">
    <citation type="journal article" date="2016" name="Nat. Commun.">
        <title>Thousands of microbial genomes shed light on interconnected biogeochemical processes in an aquifer system.</title>
        <authorList>
            <person name="Anantharaman K."/>
            <person name="Brown C.T."/>
            <person name="Hug L.A."/>
            <person name="Sharon I."/>
            <person name="Castelle C.J."/>
            <person name="Probst A.J."/>
            <person name="Thomas B.C."/>
            <person name="Singh A."/>
            <person name="Wilkins M.J."/>
            <person name="Karaoz U."/>
            <person name="Brodie E.L."/>
            <person name="Williams K.H."/>
            <person name="Hubbard S.S."/>
            <person name="Banfield J.F."/>
        </authorList>
    </citation>
    <scope>NUCLEOTIDE SEQUENCE [LARGE SCALE GENOMIC DNA]</scope>
</reference>
<dbReference type="InterPro" id="IPR010921">
    <property type="entry name" value="Trp_repressor/repl_initiator"/>
</dbReference>
<evidence type="ECO:0000313" key="2">
    <source>
        <dbReference type="Proteomes" id="UP000178419"/>
    </source>
</evidence>
<protein>
    <submittedName>
        <fullName evidence="1">Uncharacterized protein</fullName>
    </submittedName>
</protein>
<dbReference type="GO" id="GO:0043565">
    <property type="term" value="F:sequence-specific DNA binding"/>
    <property type="evidence" value="ECO:0007669"/>
    <property type="project" value="InterPro"/>
</dbReference>
<dbReference type="InterPro" id="IPR038116">
    <property type="entry name" value="TrpR-like_sf"/>
</dbReference>
<sequence length="99" mass="11383">MLAKRLSVAFLLSKGYNYREISRILRVSTGTVNRVALAYKEGMYYKTVIEKILNDEKVDEFWQEVGGIVSKLLSSGGSKSGTWRYLKEEIRKKKQGKVF</sequence>
<dbReference type="Pfam" id="PF13384">
    <property type="entry name" value="HTH_23"/>
    <property type="match status" value="1"/>
</dbReference>
<organism evidence="1 2">
    <name type="scientific">Candidatus Woesebacteria bacterium RIFCSPHIGHO2_01_FULL_38_9</name>
    <dbReference type="NCBI Taxonomy" id="1802492"/>
    <lineage>
        <taxon>Bacteria</taxon>
        <taxon>Candidatus Woeseibacteriota</taxon>
    </lineage>
</organism>
<dbReference type="Gene3D" id="1.10.1270.10">
    <property type="entry name" value="TrpR-like"/>
    <property type="match status" value="1"/>
</dbReference>
<comment type="caution">
    <text evidence="1">The sequence shown here is derived from an EMBL/GenBank/DDBJ whole genome shotgun (WGS) entry which is preliminary data.</text>
</comment>
<name>A0A1F7Y262_9BACT</name>
<dbReference type="AlphaFoldDB" id="A0A1F7Y262"/>
<dbReference type="Proteomes" id="UP000178419">
    <property type="component" value="Unassembled WGS sequence"/>
</dbReference>
<proteinExistence type="predicted"/>
<dbReference type="EMBL" id="MGGE01000017">
    <property type="protein sequence ID" value="OGM21404.1"/>
    <property type="molecule type" value="Genomic_DNA"/>
</dbReference>
<accession>A0A1F7Y262</accession>
<gene>
    <name evidence="1" type="ORF">A2714_01375</name>
</gene>
<dbReference type="SUPFAM" id="SSF48295">
    <property type="entry name" value="TrpR-like"/>
    <property type="match status" value="1"/>
</dbReference>